<organism evidence="2 3">
    <name type="scientific">Prochlorococcus marinus (strain MIT 9301)</name>
    <dbReference type="NCBI Taxonomy" id="167546"/>
    <lineage>
        <taxon>Bacteria</taxon>
        <taxon>Bacillati</taxon>
        <taxon>Cyanobacteriota</taxon>
        <taxon>Cyanophyceae</taxon>
        <taxon>Synechococcales</taxon>
        <taxon>Prochlorococcaceae</taxon>
        <taxon>Prochlorococcus</taxon>
    </lineage>
</organism>
<feature type="domain" description="Methyltransferase" evidence="1">
    <location>
        <begin position="52"/>
        <end position="152"/>
    </location>
</feature>
<keyword evidence="2" id="KW-0489">Methyltransferase</keyword>
<keyword evidence="3" id="KW-1185">Reference proteome</keyword>
<dbReference type="Gene3D" id="3.40.50.150">
    <property type="entry name" value="Vaccinia Virus protein VP39"/>
    <property type="match status" value="1"/>
</dbReference>
<proteinExistence type="predicted"/>
<dbReference type="eggNOG" id="COG4106">
    <property type="taxonomic scope" value="Bacteria"/>
</dbReference>
<dbReference type="HOGENOM" id="CLU_108522_0_0_3"/>
<dbReference type="EMBL" id="CP000576">
    <property type="protein sequence ID" value="ABO17338.1"/>
    <property type="molecule type" value="Genomic_DNA"/>
</dbReference>
<dbReference type="GO" id="GO:0032259">
    <property type="term" value="P:methylation"/>
    <property type="evidence" value="ECO:0007669"/>
    <property type="project" value="UniProtKB-KW"/>
</dbReference>
<keyword evidence="2" id="KW-0808">Transferase</keyword>
<dbReference type="InterPro" id="IPR029063">
    <property type="entry name" value="SAM-dependent_MTases_sf"/>
</dbReference>
<dbReference type="Proteomes" id="UP000001430">
    <property type="component" value="Chromosome"/>
</dbReference>
<reference evidence="2 3" key="1">
    <citation type="journal article" date="2007" name="PLoS Genet.">
        <title>Patterns and implications of gene gain and loss in the evolution of Prochlorococcus.</title>
        <authorList>
            <person name="Kettler G.C."/>
            <person name="Martiny A.C."/>
            <person name="Huang K."/>
            <person name="Zucker J."/>
            <person name="Coleman M.L."/>
            <person name="Rodrigue S."/>
            <person name="Chen F."/>
            <person name="Lapidus A."/>
            <person name="Ferriera S."/>
            <person name="Johnson J."/>
            <person name="Steglich C."/>
            <person name="Church G.M."/>
            <person name="Richardson P."/>
            <person name="Chisholm S.W."/>
        </authorList>
    </citation>
    <scope>NUCLEOTIDE SEQUENCE [LARGE SCALE GENOMIC DNA]</scope>
    <source>
        <strain evidence="2 3">MIT 9301</strain>
    </source>
</reference>
<protein>
    <submittedName>
        <fullName evidence="2">Methylase</fullName>
    </submittedName>
</protein>
<dbReference type="RefSeq" id="WP_011862703.1">
    <property type="nucleotide sequence ID" value="NC_009091.1"/>
</dbReference>
<dbReference type="STRING" id="167546.P9301_07151"/>
<dbReference type="InterPro" id="IPR025714">
    <property type="entry name" value="Methyltranfer_dom"/>
</dbReference>
<dbReference type="CDD" id="cd02440">
    <property type="entry name" value="AdoMet_MTases"/>
    <property type="match status" value="1"/>
</dbReference>
<dbReference type="KEGG" id="pmg:P9301_07151"/>
<dbReference type="OrthoDB" id="9778766at2"/>
<evidence type="ECO:0000313" key="3">
    <source>
        <dbReference type="Proteomes" id="UP000001430"/>
    </source>
</evidence>
<evidence type="ECO:0000313" key="2">
    <source>
        <dbReference type="EMBL" id="ABO17338.1"/>
    </source>
</evidence>
<dbReference type="SUPFAM" id="SSF53335">
    <property type="entry name" value="S-adenosyl-L-methionine-dependent methyltransferases"/>
    <property type="match status" value="1"/>
</dbReference>
<dbReference type="AlphaFoldDB" id="A3PC63"/>
<gene>
    <name evidence="2" type="ordered locus">P9301_07151</name>
</gene>
<name>A3PC63_PROM0</name>
<dbReference type="Pfam" id="PF13847">
    <property type="entry name" value="Methyltransf_31"/>
    <property type="match status" value="1"/>
</dbReference>
<sequence>MERVPEPELMEEKEQVISYDEADFSEGEVNLINQIDYYLLKKNILLGEKDLIVDLGCGPGNISEKLATKWPNTEVVGIDGSKEMILRAEYNKKISNDPKKLKNLRYICSDIKDIRSNDFLLKKRISLLVSNSLIHHITNLEDFFNTIRSLSSNITVNFHKDLKRPLDEKSALELKAKCSTKYNSILTNDYYASLRASYTFKELKNFTLENDLSSLDVFEDGDNYLIVYGNVLKTN</sequence>
<evidence type="ECO:0000259" key="1">
    <source>
        <dbReference type="Pfam" id="PF13847"/>
    </source>
</evidence>
<accession>A3PC63</accession>
<dbReference type="GO" id="GO:0008168">
    <property type="term" value="F:methyltransferase activity"/>
    <property type="evidence" value="ECO:0007669"/>
    <property type="project" value="UniProtKB-KW"/>
</dbReference>